<dbReference type="Proteomes" id="UP000183263">
    <property type="component" value="Unassembled WGS sequence"/>
</dbReference>
<keyword evidence="6" id="KW-1185">Reference proteome</keyword>
<name>A0A1G8AMX8_9NOCA</name>
<proteinExistence type="predicted"/>
<organism evidence="5 6">
    <name type="scientific">Rhodococcus triatomae</name>
    <dbReference type="NCBI Taxonomy" id="300028"/>
    <lineage>
        <taxon>Bacteria</taxon>
        <taxon>Bacillati</taxon>
        <taxon>Actinomycetota</taxon>
        <taxon>Actinomycetes</taxon>
        <taxon>Mycobacteriales</taxon>
        <taxon>Nocardiaceae</taxon>
        <taxon>Rhodococcus</taxon>
    </lineage>
</organism>
<keyword evidence="2 5" id="KW-0808">Transferase</keyword>
<gene>
    <name evidence="5" type="ORF">SAMN05444695_101485</name>
</gene>
<dbReference type="Gene3D" id="3.40.50.150">
    <property type="entry name" value="Vaccinia Virus protein VP39"/>
    <property type="match status" value="1"/>
</dbReference>
<dbReference type="InterPro" id="IPR029063">
    <property type="entry name" value="SAM-dependent_MTases_sf"/>
</dbReference>
<dbReference type="GO" id="GO:0032259">
    <property type="term" value="P:methylation"/>
    <property type="evidence" value="ECO:0007669"/>
    <property type="project" value="UniProtKB-KW"/>
</dbReference>
<evidence type="ECO:0000256" key="3">
    <source>
        <dbReference type="ARBA" id="ARBA00022691"/>
    </source>
</evidence>
<accession>A0A1G8AMX8</accession>
<keyword evidence="1 5" id="KW-0489">Methyltransferase</keyword>
<reference evidence="5 6" key="1">
    <citation type="submission" date="2016-10" db="EMBL/GenBank/DDBJ databases">
        <authorList>
            <person name="de Groot N.N."/>
        </authorList>
    </citation>
    <scope>NUCLEOTIDE SEQUENCE [LARGE SCALE GENOMIC DNA]</scope>
    <source>
        <strain evidence="5 6">DSM 44892</strain>
    </source>
</reference>
<feature type="domain" description="Methyltransferase" evidence="4">
    <location>
        <begin position="51"/>
        <end position="144"/>
    </location>
</feature>
<keyword evidence="3" id="KW-0949">S-adenosyl-L-methionine</keyword>
<dbReference type="PANTHER" id="PTHR43464">
    <property type="entry name" value="METHYLTRANSFERASE"/>
    <property type="match status" value="1"/>
</dbReference>
<evidence type="ECO:0000313" key="5">
    <source>
        <dbReference type="EMBL" id="SDH22402.1"/>
    </source>
</evidence>
<protein>
    <submittedName>
        <fullName evidence="5">Methyltransferase domain-containing protein</fullName>
    </submittedName>
</protein>
<dbReference type="InterPro" id="IPR041698">
    <property type="entry name" value="Methyltransf_25"/>
</dbReference>
<evidence type="ECO:0000259" key="4">
    <source>
        <dbReference type="Pfam" id="PF13649"/>
    </source>
</evidence>
<dbReference type="AlphaFoldDB" id="A0A1G8AMX8"/>
<evidence type="ECO:0000313" key="6">
    <source>
        <dbReference type="Proteomes" id="UP000183263"/>
    </source>
</evidence>
<dbReference type="EMBL" id="FNDN01000001">
    <property type="protein sequence ID" value="SDH22402.1"/>
    <property type="molecule type" value="Genomic_DNA"/>
</dbReference>
<evidence type="ECO:0000256" key="2">
    <source>
        <dbReference type="ARBA" id="ARBA00022679"/>
    </source>
</evidence>
<evidence type="ECO:0000256" key="1">
    <source>
        <dbReference type="ARBA" id="ARBA00022603"/>
    </source>
</evidence>
<dbReference type="CDD" id="cd02440">
    <property type="entry name" value="AdoMet_MTases"/>
    <property type="match status" value="1"/>
</dbReference>
<dbReference type="Pfam" id="PF13649">
    <property type="entry name" value="Methyltransf_25"/>
    <property type="match status" value="1"/>
</dbReference>
<sequence>MSLMYRMMYRLGWAPWEHGAERFERDVDRLFSPEPRFGCGTYTKPEPGRALDIGCGRGYHAVELARRGWDVTAIDVVERALEQGRRRAHGADVEIDFRRVDITDPGDALDGGYTLLLDVGCYHGLSHEERTAYVESVGRLAAPGASLLMFAFGRGYRGPLPSGTSRANIERRFTEWTLVADTDADTDWLPPPLRSVDPRWFLLVRS</sequence>
<dbReference type="GO" id="GO:0008168">
    <property type="term" value="F:methyltransferase activity"/>
    <property type="evidence" value="ECO:0007669"/>
    <property type="project" value="UniProtKB-KW"/>
</dbReference>
<dbReference type="PANTHER" id="PTHR43464:SF19">
    <property type="entry name" value="UBIQUINONE BIOSYNTHESIS O-METHYLTRANSFERASE, MITOCHONDRIAL"/>
    <property type="match status" value="1"/>
</dbReference>
<dbReference type="SUPFAM" id="SSF53335">
    <property type="entry name" value="S-adenosyl-L-methionine-dependent methyltransferases"/>
    <property type="match status" value="1"/>
</dbReference>